<gene>
    <name evidence="1" type="ORF">AMD00_16985</name>
</gene>
<name>A0A0M0LGG6_9BACL</name>
<evidence type="ECO:0000313" key="2">
    <source>
        <dbReference type="Proteomes" id="UP000036867"/>
    </source>
</evidence>
<protein>
    <submittedName>
        <fullName evidence="1">Uncharacterized protein</fullName>
    </submittedName>
</protein>
<comment type="caution">
    <text evidence="1">The sequence shown here is derived from an EMBL/GenBank/DDBJ whole genome shotgun (WGS) entry which is preliminary data.</text>
</comment>
<reference evidence="2" key="1">
    <citation type="submission" date="2015-08" db="EMBL/GenBank/DDBJ databases">
        <title>Fjat-10028 dsm 16317.</title>
        <authorList>
            <person name="Liu B."/>
            <person name="Wang J."/>
            <person name="Zhu Y."/>
            <person name="Liu G."/>
            <person name="Chen Q."/>
            <person name="Chen Z."/>
            <person name="Lan J."/>
            <person name="Che J."/>
            <person name="Ge C."/>
            <person name="Shi H."/>
            <person name="Pan Z."/>
            <person name="Liu X."/>
        </authorList>
    </citation>
    <scope>NUCLEOTIDE SEQUENCE [LARGE SCALE GENOMIC DNA]</scope>
    <source>
        <strain evidence="2">DSM 16317</strain>
    </source>
</reference>
<evidence type="ECO:0000313" key="1">
    <source>
        <dbReference type="EMBL" id="KOO49992.1"/>
    </source>
</evidence>
<dbReference type="OrthoDB" id="2110614at2"/>
<dbReference type="STRING" id="263475.AMD00_16985"/>
<keyword evidence="2" id="KW-1185">Reference proteome</keyword>
<dbReference type="RefSeq" id="WP_053418174.1">
    <property type="nucleotide sequence ID" value="NZ_JBCMHV010000025.1"/>
</dbReference>
<dbReference type="GeneID" id="301137789"/>
<dbReference type="EMBL" id="LILB01000005">
    <property type="protein sequence ID" value="KOO49992.1"/>
    <property type="molecule type" value="Genomic_DNA"/>
</dbReference>
<organism evidence="1 2">
    <name type="scientific">Viridibacillus arvi</name>
    <dbReference type="NCBI Taxonomy" id="263475"/>
    <lineage>
        <taxon>Bacteria</taxon>
        <taxon>Bacillati</taxon>
        <taxon>Bacillota</taxon>
        <taxon>Bacilli</taxon>
        <taxon>Bacillales</taxon>
        <taxon>Caryophanaceae</taxon>
        <taxon>Viridibacillus</taxon>
    </lineage>
</organism>
<dbReference type="Proteomes" id="UP000036867">
    <property type="component" value="Unassembled WGS sequence"/>
</dbReference>
<sequence>MSNKAKKVVLLLVEGACEEALLYDRIRTLFNNNEIRFDIIKGDIMGDLNQKSSNIKNLIGDRVKSYINKMKLGPKDLLAIIQIADTDGCFIDESAVIIDENQDRLTLYNAKNISVPNSNQQSKIIERNKLKSKNIHTMRTLNSILSGKVNYQIYYFSRALEHILFNEANPETRYKVREVEEFLENEQKPIEEFLSNFLPISTSMTLEEKYMESWQSISADLASLERFSNVSLMFDYMKMINE</sequence>
<accession>A0A0M0LGG6</accession>
<dbReference type="AlphaFoldDB" id="A0A0M0LGG6"/>
<proteinExistence type="predicted"/>